<evidence type="ECO:0000313" key="1">
    <source>
        <dbReference type="EMBL" id="MEE2033392.1"/>
    </source>
</evidence>
<dbReference type="Proteomes" id="UP001331936">
    <property type="component" value="Unassembled WGS sequence"/>
</dbReference>
<name>A0ABU7JTP2_9NOCA</name>
<proteinExistence type="predicted"/>
<dbReference type="RefSeq" id="WP_330152798.1">
    <property type="nucleotide sequence ID" value="NZ_JAUZMZ010000081.1"/>
</dbReference>
<comment type="caution">
    <text evidence="1">The sequence shown here is derived from an EMBL/GenBank/DDBJ whole genome shotgun (WGS) entry which is preliminary data.</text>
</comment>
<protein>
    <recommendedName>
        <fullName evidence="3">Tat pathway signal protein</fullName>
    </recommendedName>
</protein>
<evidence type="ECO:0008006" key="3">
    <source>
        <dbReference type="Google" id="ProtNLM"/>
    </source>
</evidence>
<sequence>MFGTSRLLSRAAGLLVVPLVAAVSLVLAPVATADTVDGYLNLPLTNRKADEGPGGVHPALPTDLGELTELVDRARQANLPPTSYAALLYQYRLVQATTAAGIDLASWDPGTSVVANRDNLIKSYRYYEDFQLERRELQWAGMGGQVGADFGGGIYDFEVATDVYDLPGLQENARAVVNAVESTFGPDAVGQLPDGLRELAAHGGDITTEDLRWYIRQILVMQKAIFADLMPLHYMYVHEGLSAIDEFRDAGLIGDDIIRAWQDVASGDPDRIAAGNAALLRREQYTVVGDLWDEARNYRGGIGKALTYATTIAGSPSIAGVPPLRNHDPIRVTGTLADGRTATLTTPLPGWDWSLFDQRWDYITTELLPRYRHSVEYDWPTLEAQLRVPYEVQFETHRPLNNIPQILGSAVAAITVTVE</sequence>
<gene>
    <name evidence="1" type="ORF">Q8814_14920</name>
</gene>
<reference evidence="1 2" key="1">
    <citation type="submission" date="2023-08" db="EMBL/GenBank/DDBJ databases">
        <authorList>
            <person name="Girao M."/>
            <person name="Carvalho M.F."/>
        </authorList>
    </citation>
    <scope>NUCLEOTIDE SEQUENCE [LARGE SCALE GENOMIC DNA]</scope>
    <source>
        <strain evidence="1 2">CC-R104</strain>
    </source>
</reference>
<accession>A0ABU7JTP2</accession>
<dbReference type="EMBL" id="JAUZMZ010000081">
    <property type="protein sequence ID" value="MEE2033392.1"/>
    <property type="molecule type" value="Genomic_DNA"/>
</dbReference>
<organism evidence="1 2">
    <name type="scientific">Rhodococcus chondri</name>
    <dbReference type="NCBI Taxonomy" id="3065941"/>
    <lineage>
        <taxon>Bacteria</taxon>
        <taxon>Bacillati</taxon>
        <taxon>Actinomycetota</taxon>
        <taxon>Actinomycetes</taxon>
        <taxon>Mycobacteriales</taxon>
        <taxon>Nocardiaceae</taxon>
        <taxon>Rhodococcus</taxon>
    </lineage>
</organism>
<evidence type="ECO:0000313" key="2">
    <source>
        <dbReference type="Proteomes" id="UP001331936"/>
    </source>
</evidence>
<keyword evidence="2" id="KW-1185">Reference proteome</keyword>